<accession>A0A345BW24</accession>
<dbReference type="Pfam" id="PF01381">
    <property type="entry name" value="HTH_3"/>
    <property type="match status" value="1"/>
</dbReference>
<dbReference type="OrthoDB" id="2933713at2"/>
<reference evidence="2 3" key="1">
    <citation type="journal article" date="2018" name="J. Microbiol.">
        <title>Salicibibacter kimchii gen. nov., sp. nov., a moderately halophilic and alkalitolerant bacterium in the family Bacillaceae, isolated from kimchi.</title>
        <authorList>
            <person name="Jang J.Y."/>
            <person name="Oh Y.J."/>
            <person name="Lim S.K."/>
            <person name="Park H.K."/>
            <person name="Lee C."/>
            <person name="Kim J.Y."/>
            <person name="Lee M.A."/>
            <person name="Choi H.J."/>
        </authorList>
    </citation>
    <scope>NUCLEOTIDE SEQUENCE [LARGE SCALE GENOMIC DNA]</scope>
    <source>
        <strain evidence="2 3">NKC1-1</strain>
    </source>
</reference>
<sequence length="115" mass="12798">MVNRQEPDSSHEKLKDLLQQVPGVKEHLESFPVKMGKKIMKRRINLGLTQEDIVQLVSEQAGSQGQRPITQATISKIETGHSGIKGETYDKVLRALGYDPLSDGPFDDKEIASIK</sequence>
<dbReference type="RefSeq" id="WP_114370889.1">
    <property type="nucleotide sequence ID" value="NZ_CP031092.1"/>
</dbReference>
<dbReference type="AlphaFoldDB" id="A0A345BW24"/>
<dbReference type="KEGG" id="rue:DT065_03400"/>
<feature type="domain" description="HTH cro/C1-type" evidence="1">
    <location>
        <begin position="38"/>
        <end position="103"/>
    </location>
</feature>
<dbReference type="InterPro" id="IPR001387">
    <property type="entry name" value="Cro/C1-type_HTH"/>
</dbReference>
<protein>
    <submittedName>
        <fullName evidence="2">XRE family transcriptional regulator</fullName>
    </submittedName>
</protein>
<evidence type="ECO:0000313" key="2">
    <source>
        <dbReference type="EMBL" id="AXF55155.1"/>
    </source>
</evidence>
<name>A0A345BW24_9BACI</name>
<evidence type="ECO:0000259" key="1">
    <source>
        <dbReference type="SMART" id="SM00530"/>
    </source>
</evidence>
<dbReference type="Gene3D" id="1.10.260.40">
    <property type="entry name" value="lambda repressor-like DNA-binding domains"/>
    <property type="match status" value="1"/>
</dbReference>
<dbReference type="EMBL" id="CP031092">
    <property type="protein sequence ID" value="AXF55155.1"/>
    <property type="molecule type" value="Genomic_DNA"/>
</dbReference>
<organism evidence="2 3">
    <name type="scientific">Salicibibacter kimchii</name>
    <dbReference type="NCBI Taxonomy" id="2099786"/>
    <lineage>
        <taxon>Bacteria</taxon>
        <taxon>Bacillati</taxon>
        <taxon>Bacillota</taxon>
        <taxon>Bacilli</taxon>
        <taxon>Bacillales</taxon>
        <taxon>Bacillaceae</taxon>
        <taxon>Salicibibacter</taxon>
    </lineage>
</organism>
<dbReference type="GO" id="GO:0003677">
    <property type="term" value="F:DNA binding"/>
    <property type="evidence" value="ECO:0007669"/>
    <property type="project" value="InterPro"/>
</dbReference>
<proteinExistence type="predicted"/>
<dbReference type="SUPFAM" id="SSF47413">
    <property type="entry name" value="lambda repressor-like DNA-binding domains"/>
    <property type="match status" value="1"/>
</dbReference>
<gene>
    <name evidence="2" type="ORF">DT065_03400</name>
</gene>
<evidence type="ECO:0000313" key="3">
    <source>
        <dbReference type="Proteomes" id="UP000252100"/>
    </source>
</evidence>
<dbReference type="CDD" id="cd00093">
    <property type="entry name" value="HTH_XRE"/>
    <property type="match status" value="1"/>
</dbReference>
<dbReference type="InterPro" id="IPR010982">
    <property type="entry name" value="Lambda_DNA-bd_dom_sf"/>
</dbReference>
<keyword evidence="3" id="KW-1185">Reference proteome</keyword>
<dbReference type="SMART" id="SM00530">
    <property type="entry name" value="HTH_XRE"/>
    <property type="match status" value="1"/>
</dbReference>
<dbReference type="Proteomes" id="UP000252100">
    <property type="component" value="Chromosome"/>
</dbReference>